<feature type="domain" description="HTH cro/C1-type" evidence="1">
    <location>
        <begin position="13"/>
        <end position="67"/>
    </location>
</feature>
<gene>
    <name evidence="2" type="ORF">IAC10_06275</name>
</gene>
<evidence type="ECO:0000259" key="1">
    <source>
        <dbReference type="PROSITE" id="PS50943"/>
    </source>
</evidence>
<dbReference type="InterPro" id="IPR001387">
    <property type="entry name" value="Cro/C1-type_HTH"/>
</dbReference>
<name>A0A9D1EYB8_9BACT</name>
<dbReference type="Gene3D" id="1.10.260.40">
    <property type="entry name" value="lambda repressor-like DNA-binding domains"/>
    <property type="match status" value="1"/>
</dbReference>
<accession>A0A9D1EYB8</accession>
<dbReference type="AlphaFoldDB" id="A0A9D1EYB8"/>
<evidence type="ECO:0000313" key="3">
    <source>
        <dbReference type="Proteomes" id="UP000823928"/>
    </source>
</evidence>
<dbReference type="Proteomes" id="UP000823928">
    <property type="component" value="Unassembled WGS sequence"/>
</dbReference>
<dbReference type="CDD" id="cd00093">
    <property type="entry name" value="HTH_XRE"/>
    <property type="match status" value="1"/>
</dbReference>
<organism evidence="2 3">
    <name type="scientific">Candidatus Scatousia excrementigallinarum</name>
    <dbReference type="NCBI Taxonomy" id="2840935"/>
    <lineage>
        <taxon>Bacteria</taxon>
        <taxon>Candidatus Scatousia</taxon>
    </lineage>
</organism>
<dbReference type="Pfam" id="PF01381">
    <property type="entry name" value="HTH_3"/>
    <property type="match status" value="1"/>
</dbReference>
<protein>
    <submittedName>
        <fullName evidence="2">Helix-turn-helix transcriptional regulator</fullName>
    </submittedName>
</protein>
<dbReference type="SUPFAM" id="SSF47413">
    <property type="entry name" value="lambda repressor-like DNA-binding domains"/>
    <property type="match status" value="1"/>
</dbReference>
<sequence>MSKDICKIFGRNLYKIRTGKGISQEELGFEVGLDKSTIGKYELAKRCINLRTAKNIADALGVKLSDMLD</sequence>
<reference evidence="2" key="1">
    <citation type="submission" date="2020-10" db="EMBL/GenBank/DDBJ databases">
        <authorList>
            <person name="Gilroy R."/>
        </authorList>
    </citation>
    <scope>NUCLEOTIDE SEQUENCE</scope>
    <source>
        <strain evidence="2">6276</strain>
    </source>
</reference>
<reference evidence="2" key="2">
    <citation type="journal article" date="2021" name="PeerJ">
        <title>Extensive microbial diversity within the chicken gut microbiome revealed by metagenomics and culture.</title>
        <authorList>
            <person name="Gilroy R."/>
            <person name="Ravi A."/>
            <person name="Getino M."/>
            <person name="Pursley I."/>
            <person name="Horton D.L."/>
            <person name="Alikhan N.F."/>
            <person name="Baker D."/>
            <person name="Gharbi K."/>
            <person name="Hall N."/>
            <person name="Watson M."/>
            <person name="Adriaenssens E.M."/>
            <person name="Foster-Nyarko E."/>
            <person name="Jarju S."/>
            <person name="Secka A."/>
            <person name="Antonio M."/>
            <person name="Oren A."/>
            <person name="Chaudhuri R.R."/>
            <person name="La Ragione R."/>
            <person name="Hildebrand F."/>
            <person name="Pallen M.J."/>
        </authorList>
    </citation>
    <scope>NUCLEOTIDE SEQUENCE</scope>
    <source>
        <strain evidence="2">6276</strain>
    </source>
</reference>
<comment type="caution">
    <text evidence="2">The sequence shown here is derived from an EMBL/GenBank/DDBJ whole genome shotgun (WGS) entry which is preliminary data.</text>
</comment>
<dbReference type="EMBL" id="DVIU01000123">
    <property type="protein sequence ID" value="HIS36221.1"/>
    <property type="molecule type" value="Genomic_DNA"/>
</dbReference>
<dbReference type="PROSITE" id="PS50943">
    <property type="entry name" value="HTH_CROC1"/>
    <property type="match status" value="1"/>
</dbReference>
<evidence type="ECO:0000313" key="2">
    <source>
        <dbReference type="EMBL" id="HIS36221.1"/>
    </source>
</evidence>
<dbReference type="SMART" id="SM00530">
    <property type="entry name" value="HTH_XRE"/>
    <property type="match status" value="1"/>
</dbReference>
<dbReference type="InterPro" id="IPR010982">
    <property type="entry name" value="Lambda_DNA-bd_dom_sf"/>
</dbReference>
<proteinExistence type="predicted"/>
<dbReference type="GO" id="GO:0003677">
    <property type="term" value="F:DNA binding"/>
    <property type="evidence" value="ECO:0007669"/>
    <property type="project" value="InterPro"/>
</dbReference>